<dbReference type="RefSeq" id="WP_127684064.1">
    <property type="nucleotide sequence ID" value="NZ_SACM01000005.1"/>
</dbReference>
<sequence length="578" mass="56396">MSNATWDAAAGNDDWNAAGNWTGAAVPDGQAQFAGSAQTVIGFSQAAGTQVGGLAFAPGAPGYTFCLGAASPTAPTLNIAGAGVDNASMATQSFIVAATSASLHTPQLQFSNQASAGSANNFYCAGPVNAQGAGGGVIRFVGRASAGSARFMAWTGAGVPARQGSTVGGEISFGDDATAETASFVVYGSLGPDGDTFGNAVFHDRSTAARARFLNVGGTVSGGDGGNTQFYDQSSAVQAQFDNQGGTVVKANGGDVAFDGTATGAQGLYLNHAAPAAGAYGGVTSFNNNPPHMASSGASAGSGVYINFGACHGAQGGGGHVEFSAKYGWCTAANATFHNHGSEVASPASAGHTIFSINTPTSYFPTAAQASFYNHPAAAAGGAAGYTQFAVYASTDAGAVPAPAGGAVPTAGQATFVNLGGHAPGVAGGYTVFAGTASAGQAVLVAHGGSRGGGGGRIVFRDAATGDAASVYLADNAELDLSAHRGGLGLANLDLAGGVLRVALGNAPTPLQLSGRLAMRGSTTFAFEGANTAPAAPLTLLSAPNLGEFAASQFAGNAVGGKAPTFSVQGQNLQVRFG</sequence>
<dbReference type="OrthoDB" id="6111915at2"/>
<keyword evidence="3" id="KW-1185">Reference proteome</keyword>
<comment type="caution">
    <text evidence="2">The sequence shown here is derived from an EMBL/GenBank/DDBJ whole genome shotgun (WGS) entry which is preliminary data.</text>
</comment>
<reference evidence="2 3" key="1">
    <citation type="submission" date="2019-01" db="EMBL/GenBank/DDBJ databases">
        <authorList>
            <person name="Chen W.-M."/>
        </authorList>
    </citation>
    <scope>NUCLEOTIDE SEQUENCE [LARGE SCALE GENOMIC DNA]</scope>
    <source>
        <strain evidence="2 3">CCP-18</strain>
    </source>
</reference>
<evidence type="ECO:0000256" key="1">
    <source>
        <dbReference type="SAM" id="MobiDB-lite"/>
    </source>
</evidence>
<gene>
    <name evidence="2" type="ORF">EOD73_16135</name>
</gene>
<feature type="compositionally biased region" description="Low complexity" evidence="1">
    <location>
        <begin position="1"/>
        <end position="21"/>
    </location>
</feature>
<proteinExistence type="predicted"/>
<evidence type="ECO:0000313" key="3">
    <source>
        <dbReference type="Proteomes" id="UP000288587"/>
    </source>
</evidence>
<dbReference type="EMBL" id="SACM01000005">
    <property type="protein sequence ID" value="RVT83084.1"/>
    <property type="molecule type" value="Genomic_DNA"/>
</dbReference>
<dbReference type="AlphaFoldDB" id="A0A437LCF1"/>
<dbReference type="Proteomes" id="UP000288587">
    <property type="component" value="Unassembled WGS sequence"/>
</dbReference>
<accession>A0A437LCF1</accession>
<name>A0A437LCF1_9BURK</name>
<organism evidence="2 3">
    <name type="scientific">Inhella crocodyli</name>
    <dbReference type="NCBI Taxonomy" id="2499851"/>
    <lineage>
        <taxon>Bacteria</taxon>
        <taxon>Pseudomonadati</taxon>
        <taxon>Pseudomonadota</taxon>
        <taxon>Betaproteobacteria</taxon>
        <taxon>Burkholderiales</taxon>
        <taxon>Sphaerotilaceae</taxon>
        <taxon>Inhella</taxon>
    </lineage>
</organism>
<protein>
    <submittedName>
        <fullName evidence="2">Uncharacterized protein</fullName>
    </submittedName>
</protein>
<evidence type="ECO:0000313" key="2">
    <source>
        <dbReference type="EMBL" id="RVT83084.1"/>
    </source>
</evidence>
<feature type="region of interest" description="Disordered" evidence="1">
    <location>
        <begin position="1"/>
        <end position="22"/>
    </location>
</feature>